<sequence length="354" mass="40588">MKKYITLLICTLFISTSTFSQNLSNITSEELEQVESFMYKMNHEVFKKSPLLSKTIKDYKTPWEYHIPKTKEELSIILDTITDSHQKKVGSFFSNVEIDVIVPFPAIKNYDNKFKIELVSSNVINSDGNVVEIAAKGTTYFDTVKTSVDNVSLEKIIAKTSFKTVSEEKEDQLKGSIRLIAKFITDYKIIKIAPDDIGKKFIFKNFNCEIIDIFRNKIFIKTDAPTSINPFDLDNFVNLNDSGEKLDMLAQSELIALQKEDETIDLYHSSAIETSGIQEKLYTLFKANPTISEPVFKAILHNDLISILNSEDKEAGIKKYFENNYDIIRTAVEIQNFYLFEPIYGAEKEFEVKL</sequence>
<comment type="caution">
    <text evidence="2">The sequence shown here is derived from an EMBL/GenBank/DDBJ whole genome shotgun (WGS) entry which is preliminary data.</text>
</comment>
<feature type="signal peptide" evidence="1">
    <location>
        <begin position="1"/>
        <end position="20"/>
    </location>
</feature>
<name>A0ABP6UM63_9FLAO</name>
<evidence type="ECO:0000256" key="1">
    <source>
        <dbReference type="SAM" id="SignalP"/>
    </source>
</evidence>
<dbReference type="Proteomes" id="UP001500459">
    <property type="component" value="Unassembled WGS sequence"/>
</dbReference>
<dbReference type="EMBL" id="BAABCW010000008">
    <property type="protein sequence ID" value="GAA3509583.1"/>
    <property type="molecule type" value="Genomic_DNA"/>
</dbReference>
<accession>A0ABP6UM63</accession>
<organism evidence="2 3">
    <name type="scientific">Aquimarina addita</name>
    <dbReference type="NCBI Taxonomy" id="870485"/>
    <lineage>
        <taxon>Bacteria</taxon>
        <taxon>Pseudomonadati</taxon>
        <taxon>Bacteroidota</taxon>
        <taxon>Flavobacteriia</taxon>
        <taxon>Flavobacteriales</taxon>
        <taxon>Flavobacteriaceae</taxon>
        <taxon>Aquimarina</taxon>
    </lineage>
</organism>
<reference evidence="3" key="1">
    <citation type="journal article" date="2019" name="Int. J. Syst. Evol. Microbiol.">
        <title>The Global Catalogue of Microorganisms (GCM) 10K type strain sequencing project: providing services to taxonomists for standard genome sequencing and annotation.</title>
        <authorList>
            <consortium name="The Broad Institute Genomics Platform"/>
            <consortium name="The Broad Institute Genome Sequencing Center for Infectious Disease"/>
            <person name="Wu L."/>
            <person name="Ma J."/>
        </authorList>
    </citation>
    <scope>NUCLEOTIDE SEQUENCE [LARGE SCALE GENOMIC DNA]</scope>
    <source>
        <strain evidence="3">JCM 17106</strain>
    </source>
</reference>
<feature type="chain" id="PRO_5046260590" evidence="1">
    <location>
        <begin position="21"/>
        <end position="354"/>
    </location>
</feature>
<evidence type="ECO:0000313" key="2">
    <source>
        <dbReference type="EMBL" id="GAA3509583.1"/>
    </source>
</evidence>
<keyword evidence="3" id="KW-1185">Reference proteome</keyword>
<evidence type="ECO:0000313" key="3">
    <source>
        <dbReference type="Proteomes" id="UP001500459"/>
    </source>
</evidence>
<gene>
    <name evidence="2" type="ORF">GCM10022393_22770</name>
</gene>
<protein>
    <submittedName>
        <fullName evidence="2">Uncharacterized protein</fullName>
    </submittedName>
</protein>
<keyword evidence="1" id="KW-0732">Signal</keyword>
<dbReference type="RefSeq" id="WP_344927477.1">
    <property type="nucleotide sequence ID" value="NZ_BAABCW010000008.1"/>
</dbReference>
<proteinExistence type="predicted"/>